<dbReference type="AlphaFoldDB" id="A0AAD8GPL7"/>
<dbReference type="FunFam" id="3.30.980.10:FF:000008">
    <property type="entry name" value="Similar to alanyl-tRNA synthetase"/>
    <property type="match status" value="1"/>
</dbReference>
<dbReference type="GO" id="GO:0004813">
    <property type="term" value="F:alanine-tRNA ligase activity"/>
    <property type="evidence" value="ECO:0007669"/>
    <property type="project" value="InterPro"/>
</dbReference>
<dbReference type="GO" id="GO:0003676">
    <property type="term" value="F:nucleic acid binding"/>
    <property type="evidence" value="ECO:0007669"/>
    <property type="project" value="InterPro"/>
</dbReference>
<evidence type="ECO:0000313" key="3">
    <source>
        <dbReference type="Proteomes" id="UP001237642"/>
    </source>
</evidence>
<keyword evidence="3" id="KW-1185">Reference proteome</keyword>
<comment type="caution">
    <text evidence="2">The sequence shown here is derived from an EMBL/GenBank/DDBJ whole genome shotgun (WGS) entry which is preliminary data.</text>
</comment>
<sequence length="273" mass="30001">MQSQLSSDNITTTMDLCDNLNSLKPTKLDYFDNMFALELSSFLDDDYRWALVLDSTIFHPQGGGQPCDVGMISAIQSSPDSPRFCFIVQDVKSKNGIVFHYGFFEISEPINVELGVPVSLSIDEPRRKLNSRLHSAGHLLDVCMRDVGLGHLEPGKAYHFPDGPYVEYKGSVPQEELQSKQKELEQEANNCISRGGKISAAILPYEEACKLCGGCLPDYISKESTPRIVKIGDNPGCPCGGTHVSDISEILSITVSQLRSKKGVTKVFYNVGS</sequence>
<dbReference type="InterPro" id="IPR018165">
    <property type="entry name" value="Ala-tRNA-synth_IIc_core"/>
</dbReference>
<dbReference type="PANTHER" id="PTHR43462:SF2">
    <property type="entry name" value="THREONYL AND ALANYL TRNA SYNTHETASE SECOND ADDITIONAL DOMAIN-CONTAINING PROTEIN"/>
    <property type="match status" value="1"/>
</dbReference>
<dbReference type="GO" id="GO:0005524">
    <property type="term" value="F:ATP binding"/>
    <property type="evidence" value="ECO:0007669"/>
    <property type="project" value="InterPro"/>
</dbReference>
<reference evidence="2" key="1">
    <citation type="submission" date="2023-02" db="EMBL/GenBank/DDBJ databases">
        <title>Genome of toxic invasive species Heracleum sosnowskyi carries increased number of genes despite the absence of recent whole-genome duplications.</title>
        <authorList>
            <person name="Schelkunov M."/>
            <person name="Shtratnikova V."/>
            <person name="Makarenko M."/>
            <person name="Klepikova A."/>
            <person name="Omelchenko D."/>
            <person name="Novikova G."/>
            <person name="Obukhova E."/>
            <person name="Bogdanov V."/>
            <person name="Penin A."/>
            <person name="Logacheva M."/>
        </authorList>
    </citation>
    <scope>NUCLEOTIDE SEQUENCE</scope>
    <source>
        <strain evidence="2">Hsosn_3</strain>
        <tissue evidence="2">Leaf</tissue>
    </source>
</reference>
<protein>
    <submittedName>
        <fullName evidence="2">Alanine--tRNA ligase-like</fullName>
    </submittedName>
</protein>
<reference evidence="2" key="2">
    <citation type="submission" date="2023-05" db="EMBL/GenBank/DDBJ databases">
        <authorList>
            <person name="Schelkunov M.I."/>
        </authorList>
    </citation>
    <scope>NUCLEOTIDE SEQUENCE</scope>
    <source>
        <strain evidence="2">Hsosn_3</strain>
        <tissue evidence="2">Leaf</tissue>
    </source>
</reference>
<dbReference type="InterPro" id="IPR018163">
    <property type="entry name" value="Thr/Ala-tRNA-synth_IIc_edit"/>
</dbReference>
<keyword evidence="2" id="KW-0436">Ligase</keyword>
<accession>A0AAD8GPL7</accession>
<dbReference type="SUPFAM" id="SSF55186">
    <property type="entry name" value="ThrRS/AlaRS common domain"/>
    <property type="match status" value="1"/>
</dbReference>
<dbReference type="SUPFAM" id="SSF50447">
    <property type="entry name" value="Translation proteins"/>
    <property type="match status" value="1"/>
</dbReference>
<gene>
    <name evidence="2" type="ORF">POM88_053934</name>
</gene>
<dbReference type="Proteomes" id="UP001237642">
    <property type="component" value="Unassembled WGS sequence"/>
</dbReference>
<proteinExistence type="predicted"/>
<evidence type="ECO:0000259" key="1">
    <source>
        <dbReference type="PROSITE" id="PS50860"/>
    </source>
</evidence>
<dbReference type="InterPro" id="IPR009000">
    <property type="entry name" value="Transl_B-barrel_sf"/>
</dbReference>
<evidence type="ECO:0000313" key="2">
    <source>
        <dbReference type="EMBL" id="KAK1351929.1"/>
    </source>
</evidence>
<name>A0AAD8GPL7_9APIA</name>
<dbReference type="InterPro" id="IPR051335">
    <property type="entry name" value="Alanyl-tRNA_Editing_Enzymes"/>
</dbReference>
<dbReference type="PROSITE" id="PS50860">
    <property type="entry name" value="AA_TRNA_LIGASE_II_ALA"/>
    <property type="match status" value="1"/>
</dbReference>
<feature type="domain" description="Alanyl-transfer RNA synthetases family profile" evidence="1">
    <location>
        <begin position="28"/>
        <end position="250"/>
    </location>
</feature>
<dbReference type="PANTHER" id="PTHR43462">
    <property type="entry name" value="ALANYL-TRNA EDITING PROTEIN"/>
    <property type="match status" value="1"/>
</dbReference>
<dbReference type="EMBL" id="JAUIZM010000022">
    <property type="protein sequence ID" value="KAK1351929.1"/>
    <property type="molecule type" value="Genomic_DNA"/>
</dbReference>
<organism evidence="2 3">
    <name type="scientific">Heracleum sosnowskyi</name>
    <dbReference type="NCBI Taxonomy" id="360622"/>
    <lineage>
        <taxon>Eukaryota</taxon>
        <taxon>Viridiplantae</taxon>
        <taxon>Streptophyta</taxon>
        <taxon>Embryophyta</taxon>
        <taxon>Tracheophyta</taxon>
        <taxon>Spermatophyta</taxon>
        <taxon>Magnoliopsida</taxon>
        <taxon>eudicotyledons</taxon>
        <taxon>Gunneridae</taxon>
        <taxon>Pentapetalae</taxon>
        <taxon>asterids</taxon>
        <taxon>campanulids</taxon>
        <taxon>Apiales</taxon>
        <taxon>Apiaceae</taxon>
        <taxon>Apioideae</taxon>
        <taxon>apioid superclade</taxon>
        <taxon>Tordylieae</taxon>
        <taxon>Tordyliinae</taxon>
        <taxon>Heracleum</taxon>
    </lineage>
</organism>
<dbReference type="Gene3D" id="2.40.30.130">
    <property type="match status" value="1"/>
</dbReference>
<dbReference type="GO" id="GO:0006419">
    <property type="term" value="P:alanyl-tRNA aminoacylation"/>
    <property type="evidence" value="ECO:0007669"/>
    <property type="project" value="InterPro"/>
</dbReference>
<dbReference type="Gene3D" id="3.30.980.10">
    <property type="entry name" value="Threonyl-trna Synthetase, Chain A, domain 2"/>
    <property type="match status" value="1"/>
</dbReference>